<dbReference type="PROSITE" id="PS50928">
    <property type="entry name" value="ABC_TM1"/>
    <property type="match status" value="1"/>
</dbReference>
<accession>Q2SJY9</accession>
<keyword evidence="4" id="KW-1003">Cell membrane</keyword>
<dbReference type="OrthoDB" id="9782004at2"/>
<dbReference type="Gene3D" id="1.10.3720.10">
    <property type="entry name" value="MetI-like"/>
    <property type="match status" value="1"/>
</dbReference>
<feature type="transmembrane region" description="Helical" evidence="11">
    <location>
        <begin position="127"/>
        <end position="150"/>
    </location>
</feature>
<evidence type="ECO:0000256" key="2">
    <source>
        <dbReference type="ARBA" id="ARBA00007069"/>
    </source>
</evidence>
<dbReference type="GO" id="GO:0005886">
    <property type="term" value="C:plasma membrane"/>
    <property type="evidence" value="ECO:0007669"/>
    <property type="project" value="UniProtKB-SubCell"/>
</dbReference>
<dbReference type="KEGG" id="hch:HCH_02207"/>
<feature type="transmembrane region" description="Helical" evidence="11">
    <location>
        <begin position="171"/>
        <end position="190"/>
    </location>
</feature>
<dbReference type="PANTHER" id="PTHR43848">
    <property type="entry name" value="PUTRESCINE TRANSPORT SYSTEM PERMEASE PROTEIN POTI"/>
    <property type="match status" value="1"/>
</dbReference>
<evidence type="ECO:0000256" key="3">
    <source>
        <dbReference type="ARBA" id="ARBA00022448"/>
    </source>
</evidence>
<keyword evidence="5" id="KW-0997">Cell inner membrane</keyword>
<dbReference type="AlphaFoldDB" id="Q2SJY9"/>
<feature type="transmembrane region" description="Helical" evidence="11">
    <location>
        <begin position="97"/>
        <end position="121"/>
    </location>
</feature>
<dbReference type="PANTHER" id="PTHR43848:SF5">
    <property type="entry name" value="SPERMIDINE_PUTRESCINE TRANSPORT SYSTEM PERMEASE PROTEIN POTC"/>
    <property type="match status" value="1"/>
</dbReference>
<evidence type="ECO:0000313" key="13">
    <source>
        <dbReference type="EMBL" id="ABC29035.1"/>
    </source>
</evidence>
<dbReference type="InterPro" id="IPR000515">
    <property type="entry name" value="MetI-like"/>
</dbReference>
<dbReference type="eggNOG" id="COG1177">
    <property type="taxonomic scope" value="Bacteria"/>
</dbReference>
<comment type="similarity">
    <text evidence="2">Belongs to the binding-protein-dependent transport system permease family. CysTW subfamily.</text>
</comment>
<feature type="domain" description="ABC transmembrane type-1" evidence="12">
    <location>
        <begin position="59"/>
        <end position="247"/>
    </location>
</feature>
<dbReference type="GO" id="GO:0055085">
    <property type="term" value="P:transmembrane transport"/>
    <property type="evidence" value="ECO:0007669"/>
    <property type="project" value="InterPro"/>
</dbReference>
<name>Q2SJY9_HAHCH</name>
<dbReference type="Proteomes" id="UP000000238">
    <property type="component" value="Chromosome"/>
</dbReference>
<evidence type="ECO:0000256" key="9">
    <source>
        <dbReference type="ARBA" id="ARBA00037216"/>
    </source>
</evidence>
<evidence type="ECO:0000256" key="10">
    <source>
        <dbReference type="ARBA" id="ARBA00039580"/>
    </source>
</evidence>
<keyword evidence="3 11" id="KW-0813">Transport</keyword>
<sequence>MTRIFKTGFLGLIFLYLYLPILVLVVNSFNESKYGYDWKGFSWRWYEKLWNNDALMDAFGNSLLIACLSATAATVIGALMALAIYRYKFPLKKTAGSLLFVVMMSPDIVLAITFLVIFIALGIQLGFWSLLIAHITFCLPFVVITVYAQLKGFDDNLLEAAQDLGASESRIFRLIILPIILPAIISGWLLSFTLSLDDVIISSFVTGPGFEILPIRVFSMVKVGISPEVNVLATVLLVISLTLVTVVTLLMKRKTEA</sequence>
<organism evidence="13 14">
    <name type="scientific">Hahella chejuensis (strain KCTC 2396)</name>
    <dbReference type="NCBI Taxonomy" id="349521"/>
    <lineage>
        <taxon>Bacteria</taxon>
        <taxon>Pseudomonadati</taxon>
        <taxon>Pseudomonadota</taxon>
        <taxon>Gammaproteobacteria</taxon>
        <taxon>Oceanospirillales</taxon>
        <taxon>Hahellaceae</taxon>
        <taxon>Hahella</taxon>
    </lineage>
</organism>
<evidence type="ECO:0000256" key="1">
    <source>
        <dbReference type="ARBA" id="ARBA00004429"/>
    </source>
</evidence>
<keyword evidence="6 11" id="KW-0812">Transmembrane</keyword>
<dbReference type="InterPro" id="IPR035906">
    <property type="entry name" value="MetI-like_sf"/>
</dbReference>
<dbReference type="RefSeq" id="WP_011396104.1">
    <property type="nucleotide sequence ID" value="NC_007645.1"/>
</dbReference>
<keyword evidence="8 11" id="KW-0472">Membrane</keyword>
<dbReference type="SUPFAM" id="SSF161098">
    <property type="entry name" value="MetI-like"/>
    <property type="match status" value="1"/>
</dbReference>
<feature type="transmembrane region" description="Helical" evidence="11">
    <location>
        <begin position="63"/>
        <end position="85"/>
    </location>
</feature>
<evidence type="ECO:0000256" key="8">
    <source>
        <dbReference type="ARBA" id="ARBA00023136"/>
    </source>
</evidence>
<reference evidence="13 14" key="1">
    <citation type="journal article" date="2005" name="Nucleic Acids Res.">
        <title>Genomic blueprint of Hahella chejuensis, a marine microbe producing an algicidal agent.</title>
        <authorList>
            <person name="Jeong H."/>
            <person name="Yim J.H."/>
            <person name="Lee C."/>
            <person name="Choi S.-H."/>
            <person name="Park Y.K."/>
            <person name="Yoon S.H."/>
            <person name="Hur C.-G."/>
            <person name="Kang H.-Y."/>
            <person name="Kim D."/>
            <person name="Lee H.H."/>
            <person name="Park K.H."/>
            <person name="Park S.-H."/>
            <person name="Park H.-S."/>
            <person name="Lee H.K."/>
            <person name="Oh T.K."/>
            <person name="Kim J.F."/>
        </authorList>
    </citation>
    <scope>NUCLEOTIDE SEQUENCE [LARGE SCALE GENOMIC DNA]</scope>
    <source>
        <strain evidence="13 14">KCTC 2396</strain>
    </source>
</reference>
<feature type="transmembrane region" description="Helical" evidence="11">
    <location>
        <begin position="7"/>
        <end position="29"/>
    </location>
</feature>
<evidence type="ECO:0000259" key="12">
    <source>
        <dbReference type="PROSITE" id="PS50928"/>
    </source>
</evidence>
<evidence type="ECO:0000256" key="5">
    <source>
        <dbReference type="ARBA" id="ARBA00022519"/>
    </source>
</evidence>
<proteinExistence type="inferred from homology"/>
<evidence type="ECO:0000256" key="11">
    <source>
        <dbReference type="RuleBase" id="RU363032"/>
    </source>
</evidence>
<keyword evidence="7 11" id="KW-1133">Transmembrane helix</keyword>
<comment type="subcellular location">
    <subcellularLocation>
        <location evidence="1">Cell inner membrane</location>
        <topology evidence="1">Multi-pass membrane protein</topology>
    </subcellularLocation>
    <subcellularLocation>
        <location evidence="11">Cell membrane</location>
        <topology evidence="11">Multi-pass membrane protein</topology>
    </subcellularLocation>
</comment>
<gene>
    <name evidence="13" type="ordered locus">HCH_02207</name>
</gene>
<evidence type="ECO:0000256" key="7">
    <source>
        <dbReference type="ARBA" id="ARBA00022989"/>
    </source>
</evidence>
<dbReference type="NCBIfam" id="NF007047">
    <property type="entry name" value="PRK09500.1"/>
    <property type="match status" value="1"/>
</dbReference>
<comment type="function">
    <text evidence="9">Required for the activity of the bacterial periplasmic transport system of putrescine and spermidine.</text>
</comment>
<evidence type="ECO:0000256" key="6">
    <source>
        <dbReference type="ARBA" id="ARBA00022692"/>
    </source>
</evidence>
<keyword evidence="14" id="KW-1185">Reference proteome</keyword>
<dbReference type="InterPro" id="IPR051789">
    <property type="entry name" value="Bact_Polyamine_Transport"/>
</dbReference>
<feature type="transmembrane region" description="Helical" evidence="11">
    <location>
        <begin position="229"/>
        <end position="251"/>
    </location>
</feature>
<evidence type="ECO:0000313" key="14">
    <source>
        <dbReference type="Proteomes" id="UP000000238"/>
    </source>
</evidence>
<dbReference type="Pfam" id="PF00528">
    <property type="entry name" value="BPD_transp_1"/>
    <property type="match status" value="1"/>
</dbReference>
<protein>
    <recommendedName>
        <fullName evidence="10">Spermidine/putrescine transport system permease protein PotC</fullName>
    </recommendedName>
</protein>
<dbReference type="CDD" id="cd06261">
    <property type="entry name" value="TM_PBP2"/>
    <property type="match status" value="1"/>
</dbReference>
<dbReference type="STRING" id="349521.HCH_02207"/>
<evidence type="ECO:0000256" key="4">
    <source>
        <dbReference type="ARBA" id="ARBA00022475"/>
    </source>
</evidence>
<dbReference type="HOGENOM" id="CLU_016047_3_0_6"/>
<dbReference type="EMBL" id="CP000155">
    <property type="protein sequence ID" value="ABC29035.1"/>
    <property type="molecule type" value="Genomic_DNA"/>
</dbReference>